<dbReference type="Proteomes" id="UP000612680">
    <property type="component" value="Chromosome"/>
</dbReference>
<gene>
    <name evidence="3" type="ORF">HWI92_05785</name>
</gene>
<evidence type="ECO:0000256" key="1">
    <source>
        <dbReference type="SAM" id="MobiDB-lite"/>
    </source>
</evidence>
<dbReference type="EMBL" id="CP056775">
    <property type="protein sequence ID" value="QRR00451.1"/>
    <property type="molecule type" value="Genomic_DNA"/>
</dbReference>
<evidence type="ECO:0000313" key="3">
    <source>
        <dbReference type="EMBL" id="QRR00451.1"/>
    </source>
</evidence>
<dbReference type="CDD" id="cd00093">
    <property type="entry name" value="HTH_XRE"/>
    <property type="match status" value="1"/>
</dbReference>
<protein>
    <submittedName>
        <fullName evidence="3">Helix-turn-helix transcriptional regulator</fullName>
    </submittedName>
</protein>
<dbReference type="RefSeq" id="WP_204661521.1">
    <property type="nucleotide sequence ID" value="NZ_CP056775.1"/>
</dbReference>
<dbReference type="InterPro" id="IPR001387">
    <property type="entry name" value="Cro/C1-type_HTH"/>
</dbReference>
<dbReference type="PROSITE" id="PS50943">
    <property type="entry name" value="HTH_CROC1"/>
    <property type="match status" value="1"/>
</dbReference>
<feature type="region of interest" description="Disordered" evidence="1">
    <location>
        <begin position="73"/>
        <end position="115"/>
    </location>
</feature>
<keyword evidence="4" id="KW-1185">Reference proteome</keyword>
<evidence type="ECO:0000313" key="4">
    <source>
        <dbReference type="Proteomes" id="UP000612680"/>
    </source>
</evidence>
<dbReference type="Pfam" id="PF01381">
    <property type="entry name" value="HTH_3"/>
    <property type="match status" value="1"/>
</dbReference>
<accession>A0ABX7I2Y7</accession>
<name>A0ABX7I2Y7_9BACT</name>
<organism evidence="3 4">
    <name type="scientific">Dyadobacter sandarakinus</name>
    <dbReference type="NCBI Taxonomy" id="2747268"/>
    <lineage>
        <taxon>Bacteria</taxon>
        <taxon>Pseudomonadati</taxon>
        <taxon>Bacteroidota</taxon>
        <taxon>Cytophagia</taxon>
        <taxon>Cytophagales</taxon>
        <taxon>Spirosomataceae</taxon>
        <taxon>Dyadobacter</taxon>
    </lineage>
</organism>
<reference evidence="3 4" key="1">
    <citation type="submission" date="2020-06" db="EMBL/GenBank/DDBJ databases">
        <title>Dyadobacter sandarakinus sp. nov., isolated from the soil of the Arctic Yellow River Station.</title>
        <authorList>
            <person name="Zhang Y."/>
            <person name="Peng F."/>
        </authorList>
    </citation>
    <scope>NUCLEOTIDE SEQUENCE [LARGE SCALE GENOMIC DNA]</scope>
    <source>
        <strain evidence="3 4">Q3-56</strain>
    </source>
</reference>
<dbReference type="SUPFAM" id="SSF47413">
    <property type="entry name" value="lambda repressor-like DNA-binding domains"/>
    <property type="match status" value="1"/>
</dbReference>
<dbReference type="InterPro" id="IPR010982">
    <property type="entry name" value="Lambda_DNA-bd_dom_sf"/>
</dbReference>
<sequence>MELSDKIKLILSYKEISPSLFADEVGIQRSSMSHILSGRNKPSLEIVQKIIKRYPDLGVSWILDGEELSFTAPGTGENVSKQESREAAKVQTVSPAQPAVSRASELQKQPENEVADVKPKMVDKIIVFYSDGTFQELRS</sequence>
<proteinExistence type="predicted"/>
<evidence type="ECO:0000259" key="2">
    <source>
        <dbReference type="PROSITE" id="PS50943"/>
    </source>
</evidence>
<dbReference type="Gene3D" id="1.10.260.40">
    <property type="entry name" value="lambda repressor-like DNA-binding domains"/>
    <property type="match status" value="1"/>
</dbReference>
<feature type="domain" description="HTH cro/C1-type" evidence="2">
    <location>
        <begin position="21"/>
        <end position="60"/>
    </location>
</feature>